<dbReference type="EMBL" id="LAZR01004470">
    <property type="protein sequence ID" value="KKN08327.1"/>
    <property type="molecule type" value="Genomic_DNA"/>
</dbReference>
<evidence type="ECO:0000313" key="2">
    <source>
        <dbReference type="EMBL" id="KKN08327.1"/>
    </source>
</evidence>
<gene>
    <name evidence="2" type="ORF">LCGC14_1057900</name>
</gene>
<reference evidence="2" key="1">
    <citation type="journal article" date="2015" name="Nature">
        <title>Complex archaea that bridge the gap between prokaryotes and eukaryotes.</title>
        <authorList>
            <person name="Spang A."/>
            <person name="Saw J.H."/>
            <person name="Jorgensen S.L."/>
            <person name="Zaremba-Niedzwiedzka K."/>
            <person name="Martijn J."/>
            <person name="Lind A.E."/>
            <person name="van Eijk R."/>
            <person name="Schleper C."/>
            <person name="Guy L."/>
            <person name="Ettema T.J."/>
        </authorList>
    </citation>
    <scope>NUCLEOTIDE SEQUENCE</scope>
</reference>
<organism evidence="2">
    <name type="scientific">marine sediment metagenome</name>
    <dbReference type="NCBI Taxonomy" id="412755"/>
    <lineage>
        <taxon>unclassified sequences</taxon>
        <taxon>metagenomes</taxon>
        <taxon>ecological metagenomes</taxon>
    </lineage>
</organism>
<feature type="compositionally biased region" description="Basic and acidic residues" evidence="1">
    <location>
        <begin position="266"/>
        <end position="276"/>
    </location>
</feature>
<dbReference type="Pfam" id="PF07505">
    <property type="entry name" value="DUF5131"/>
    <property type="match status" value="1"/>
</dbReference>
<feature type="region of interest" description="Disordered" evidence="1">
    <location>
        <begin position="251"/>
        <end position="280"/>
    </location>
</feature>
<sequence>MSKIEWLARPGTTPRSWNPITGCTRVSPGCENCYAETMSHRLNAMGQPKYQGVTKPSGKWSTNVYFHQKELCTPRLWKKPSTIFVCSMSDLFHEGVQGEALDKIFDAMEDHYRHTYLILTKRPERMRDYLSKRWTGAFQPQFIWAGTSVEDQERADERIPLLLQVPAAVRFLSVEPLLGPVDFGWPKPTEVEAPEYATREYFHGPDWVIAGGESGPGARPCNIDWLQNIRDQCYEASVPFFMKQLGSLPVEPDYDSTNPDDTAPIEDGHGRSKRSDPAILEAHGLNIREWPG</sequence>
<proteinExistence type="predicted"/>
<dbReference type="InterPro" id="IPR011101">
    <property type="entry name" value="DUF5131"/>
</dbReference>
<protein>
    <recommendedName>
        <fullName evidence="3">Phage protein Gp37/Gp68</fullName>
    </recommendedName>
</protein>
<evidence type="ECO:0000256" key="1">
    <source>
        <dbReference type="SAM" id="MobiDB-lite"/>
    </source>
</evidence>
<evidence type="ECO:0008006" key="3">
    <source>
        <dbReference type="Google" id="ProtNLM"/>
    </source>
</evidence>
<accession>A0A0F9N8W6</accession>
<name>A0A0F9N8W6_9ZZZZ</name>
<comment type="caution">
    <text evidence="2">The sequence shown here is derived from an EMBL/GenBank/DDBJ whole genome shotgun (WGS) entry which is preliminary data.</text>
</comment>
<dbReference type="AlphaFoldDB" id="A0A0F9N8W6"/>